<dbReference type="InterPro" id="IPR011641">
    <property type="entry name" value="Tyr-kin_ephrin_A/B_rcpt-like"/>
</dbReference>
<dbReference type="PANTHER" id="PTHR46967">
    <property type="entry name" value="INSULIN-LIKE GROWTH FACTOR BINDING PROTEIN,N-TERMINAL"/>
    <property type="match status" value="1"/>
</dbReference>
<gene>
    <name evidence="5" type="ORF">TrVE_jg1220</name>
</gene>
<dbReference type="EMBL" id="BRXX01000395">
    <property type="protein sequence ID" value="GMI09210.1"/>
    <property type="molecule type" value="Genomic_DNA"/>
</dbReference>
<evidence type="ECO:0000313" key="5">
    <source>
        <dbReference type="EMBL" id="GMI09210.1"/>
    </source>
</evidence>
<dbReference type="Proteomes" id="UP001165160">
    <property type="component" value="Unassembled WGS sequence"/>
</dbReference>
<evidence type="ECO:0000259" key="4">
    <source>
        <dbReference type="Pfam" id="PF07699"/>
    </source>
</evidence>
<reference evidence="6" key="1">
    <citation type="journal article" date="2023" name="Commun. Biol.">
        <title>Genome analysis of Parmales, the sister group of diatoms, reveals the evolutionary specialization of diatoms from phago-mixotrophs to photoautotrophs.</title>
        <authorList>
            <person name="Ban H."/>
            <person name="Sato S."/>
            <person name="Yoshikawa S."/>
            <person name="Yamada K."/>
            <person name="Nakamura Y."/>
            <person name="Ichinomiya M."/>
            <person name="Sato N."/>
            <person name="Blanc-Mathieu R."/>
            <person name="Endo H."/>
            <person name="Kuwata A."/>
            <person name="Ogata H."/>
        </authorList>
    </citation>
    <scope>NUCLEOTIDE SEQUENCE [LARGE SCALE GENOMIC DNA]</scope>
    <source>
        <strain evidence="6">NIES 3699</strain>
    </source>
</reference>
<dbReference type="Gene3D" id="2.10.50.10">
    <property type="entry name" value="Tumor Necrosis Factor Receptor, subunit A, domain 2"/>
    <property type="match status" value="3"/>
</dbReference>
<protein>
    <recommendedName>
        <fullName evidence="4">Tyrosine-protein kinase ephrin type A/B receptor-like domain-containing protein</fullName>
    </recommendedName>
</protein>
<evidence type="ECO:0000256" key="2">
    <source>
        <dbReference type="SAM" id="Phobius"/>
    </source>
</evidence>
<organism evidence="5 6">
    <name type="scientific">Triparma verrucosa</name>
    <dbReference type="NCBI Taxonomy" id="1606542"/>
    <lineage>
        <taxon>Eukaryota</taxon>
        <taxon>Sar</taxon>
        <taxon>Stramenopiles</taxon>
        <taxon>Ochrophyta</taxon>
        <taxon>Bolidophyceae</taxon>
        <taxon>Parmales</taxon>
        <taxon>Triparmaceae</taxon>
        <taxon>Triparma</taxon>
    </lineage>
</organism>
<feature type="signal peptide" evidence="3">
    <location>
        <begin position="1"/>
        <end position="26"/>
    </location>
</feature>
<dbReference type="SUPFAM" id="SSF57184">
    <property type="entry name" value="Growth factor receptor domain"/>
    <property type="match status" value="4"/>
</dbReference>
<dbReference type="InterPro" id="IPR009030">
    <property type="entry name" value="Growth_fac_rcpt_cys_sf"/>
</dbReference>
<feature type="chain" id="PRO_5040785082" description="Tyrosine-protein kinase ephrin type A/B receptor-like domain-containing protein" evidence="3">
    <location>
        <begin position="27"/>
        <end position="864"/>
    </location>
</feature>
<comment type="caution">
    <text evidence="5">The sequence shown here is derived from an EMBL/GenBank/DDBJ whole genome shotgun (WGS) entry which is preliminary data.</text>
</comment>
<feature type="region of interest" description="Disordered" evidence="1">
    <location>
        <begin position="801"/>
        <end position="864"/>
    </location>
</feature>
<feature type="domain" description="Tyrosine-protein kinase ephrin type A/B receptor-like" evidence="4">
    <location>
        <begin position="208"/>
        <end position="246"/>
    </location>
</feature>
<name>A0A9W7FBN7_9STRA</name>
<proteinExistence type="predicted"/>
<dbReference type="PANTHER" id="PTHR46967:SF1">
    <property type="entry name" value="KERATIN-ASSOCIATED PROTEIN 16-1-LIKE"/>
    <property type="match status" value="1"/>
</dbReference>
<keyword evidence="3" id="KW-0732">Signal</keyword>
<evidence type="ECO:0000313" key="6">
    <source>
        <dbReference type="Proteomes" id="UP001165160"/>
    </source>
</evidence>
<sequence>MFGTGMFTLLLLHYSTLLLRIPCAHCTTYTKDTSSLRSPFYKGEAVTGVNSFQNGGALWVSGPTLVLNKCYFHWNRSDGHGGAIYVAAGRVILHGTTFSGSTTANSADGMGDEIYPLLGSTVVLTEGCPAGYEGPPTQGSAIDVTGSIVGTSYKFSYTCTTICPAGRYSENGNTEDCIWCPDGKILLDNGSDPFEHDSEGDCDACPAGRYAEDQASPCESCPAGRYTTGSNAGECTGCPAGKYNDHEPIGSMDDASHHVSENSCTSCEPGKYAPSTGFTACINCGPGRYSTSQGGLSEASCLLCPEGKYSSDQVRSIGCSLCPSGTYAASPMSTICLQCITGKYSWQNPITTTSSTGIVACSDCAPGTYTGRSGQSSCLDCEAGRYSSNTGGTTCSLCAAGTYSSAAASECSKCVAGKFSTAGLAVCDDCEATSGYVSQEAASECVFCGPGKRAEATINSCENCLPGTYSIGGTDSCSNCNAAEGNVASGSASESCQYCGPGKYARIATNICEDCEQGKFSFGGTASCTDCNAARGEVGSGVGATACDYCGTGKAAFDGQCATCPASTFSAGGTNVCTACASDKYSGSGWPSCYTCDPGSVPNDANNDCVQCPAGKFGAFASTSCELCQSGTYSSAGASSCSDVPAGSKVATTNVDSLELRTSHAQCVAGTYSLGGADDCTPCEAGERSDTGATGSILACVMTAWCSPYIDKRDNVIAVSMNLQIAMISLSALALKRQQDGVSEGAEDESYDEKGIGILLIIYSIVNIVIFLFYGWAEVNSESSSADGVAAKLIKKGGNTDKLMKGLSKTSPKPSGVPPPPRPDFAPPPPPPVEVELSSIHRKSSDTSFEFENPMAAAKGRGAS</sequence>
<keyword evidence="2" id="KW-0812">Transmembrane</keyword>
<feature type="domain" description="Tyrosine-protein kinase ephrin type A/B receptor-like" evidence="4">
    <location>
        <begin position="261"/>
        <end position="301"/>
    </location>
</feature>
<dbReference type="Pfam" id="PF07699">
    <property type="entry name" value="Ephrin_rec_like"/>
    <property type="match status" value="2"/>
</dbReference>
<dbReference type="AlphaFoldDB" id="A0A9W7FBN7"/>
<feature type="compositionally biased region" description="Pro residues" evidence="1">
    <location>
        <begin position="815"/>
        <end position="833"/>
    </location>
</feature>
<keyword evidence="6" id="KW-1185">Reference proteome</keyword>
<keyword evidence="2" id="KW-1133">Transmembrane helix</keyword>
<evidence type="ECO:0000256" key="3">
    <source>
        <dbReference type="SAM" id="SignalP"/>
    </source>
</evidence>
<dbReference type="SMART" id="SM01411">
    <property type="entry name" value="Ephrin_rec_like"/>
    <property type="match status" value="9"/>
</dbReference>
<keyword evidence="2" id="KW-0472">Membrane</keyword>
<feature type="transmembrane region" description="Helical" evidence="2">
    <location>
        <begin position="756"/>
        <end position="777"/>
    </location>
</feature>
<evidence type="ECO:0000256" key="1">
    <source>
        <dbReference type="SAM" id="MobiDB-lite"/>
    </source>
</evidence>
<accession>A0A9W7FBN7</accession>